<comment type="caution">
    <text evidence="3">The sequence shown here is derived from an EMBL/GenBank/DDBJ whole genome shotgun (WGS) entry which is preliminary data.</text>
</comment>
<keyword evidence="4" id="KW-1185">Reference proteome</keyword>
<dbReference type="VEuPathDB" id="PiroplasmaDB:TpMuguga_01g00702"/>
<dbReference type="Proteomes" id="UP000001949">
    <property type="component" value="Unassembled WGS sequence"/>
</dbReference>
<keyword evidence="1" id="KW-0175">Coiled coil</keyword>
<dbReference type="InParanoid" id="Q4N7W8"/>
<evidence type="ECO:0000313" key="3">
    <source>
        <dbReference type="EMBL" id="EAN33940.1"/>
    </source>
</evidence>
<dbReference type="GeneID" id="3502447"/>
<proteinExistence type="predicted"/>
<feature type="chain" id="PRO_5004241742" evidence="2">
    <location>
        <begin position="21"/>
        <end position="213"/>
    </location>
</feature>
<evidence type="ECO:0000256" key="1">
    <source>
        <dbReference type="SAM" id="Coils"/>
    </source>
</evidence>
<feature type="coiled-coil region" evidence="1">
    <location>
        <begin position="34"/>
        <end position="61"/>
    </location>
</feature>
<accession>Q4N7W8</accession>
<dbReference type="RefSeq" id="XP_766223.1">
    <property type="nucleotide sequence ID" value="XM_761130.1"/>
</dbReference>
<gene>
    <name evidence="3" type="ordered locus">TP01_0702</name>
</gene>
<reference evidence="3 4" key="1">
    <citation type="journal article" date="2005" name="Science">
        <title>Genome sequence of Theileria parva, a bovine pathogen that transforms lymphocytes.</title>
        <authorList>
            <person name="Gardner M.J."/>
            <person name="Bishop R."/>
            <person name="Shah T."/>
            <person name="de Villiers E.P."/>
            <person name="Carlton J.M."/>
            <person name="Hall N."/>
            <person name="Ren Q."/>
            <person name="Paulsen I.T."/>
            <person name="Pain A."/>
            <person name="Berriman M."/>
            <person name="Wilson R.J.M."/>
            <person name="Sato S."/>
            <person name="Ralph S.A."/>
            <person name="Mann D.J."/>
            <person name="Xiong Z."/>
            <person name="Shallom S.J."/>
            <person name="Weidman J."/>
            <person name="Jiang L."/>
            <person name="Lynn J."/>
            <person name="Weaver B."/>
            <person name="Shoaibi A."/>
            <person name="Domingo A.R."/>
            <person name="Wasawo D."/>
            <person name="Crabtree J."/>
            <person name="Wortman J.R."/>
            <person name="Haas B."/>
            <person name="Angiuoli S.V."/>
            <person name="Creasy T.H."/>
            <person name="Lu C."/>
            <person name="Suh B."/>
            <person name="Silva J.C."/>
            <person name="Utterback T.R."/>
            <person name="Feldblyum T.V."/>
            <person name="Pertea M."/>
            <person name="Allen J."/>
            <person name="Nierman W.C."/>
            <person name="Taracha E.L.N."/>
            <person name="Salzberg S.L."/>
            <person name="White O.R."/>
            <person name="Fitzhugh H.A."/>
            <person name="Morzaria S."/>
            <person name="Venter J.C."/>
            <person name="Fraser C.M."/>
            <person name="Nene V."/>
        </authorList>
    </citation>
    <scope>NUCLEOTIDE SEQUENCE [LARGE SCALE GENOMIC DNA]</scope>
    <source>
        <strain evidence="3 4">Muguga</strain>
    </source>
</reference>
<feature type="signal peptide" evidence="2">
    <location>
        <begin position="1"/>
        <end position="20"/>
    </location>
</feature>
<protein>
    <submittedName>
        <fullName evidence="3">Uncharacterized protein</fullName>
    </submittedName>
</protein>
<evidence type="ECO:0000256" key="2">
    <source>
        <dbReference type="SAM" id="SignalP"/>
    </source>
</evidence>
<keyword evidence="2" id="KW-0732">Signal</keyword>
<organism evidence="3 4">
    <name type="scientific">Theileria parva</name>
    <name type="common">East coast fever infection agent</name>
    <dbReference type="NCBI Taxonomy" id="5875"/>
    <lineage>
        <taxon>Eukaryota</taxon>
        <taxon>Sar</taxon>
        <taxon>Alveolata</taxon>
        <taxon>Apicomplexa</taxon>
        <taxon>Aconoidasida</taxon>
        <taxon>Piroplasmida</taxon>
        <taxon>Theileriidae</taxon>
        <taxon>Theileria</taxon>
    </lineage>
</organism>
<dbReference type="EMBL" id="AAGK01000001">
    <property type="protein sequence ID" value="EAN33940.1"/>
    <property type="molecule type" value="Genomic_DNA"/>
</dbReference>
<evidence type="ECO:0000313" key="4">
    <source>
        <dbReference type="Proteomes" id="UP000001949"/>
    </source>
</evidence>
<dbReference type="AlphaFoldDB" id="Q4N7W8"/>
<dbReference type="InterPro" id="IPR004318">
    <property type="entry name" value="RAP-1"/>
</dbReference>
<dbReference type="Pfam" id="PF03085">
    <property type="entry name" value="RAP-1"/>
    <property type="match status" value="1"/>
</dbReference>
<name>Q4N7W8_THEPA</name>
<dbReference type="KEGG" id="tpv:TP01_0702"/>
<sequence>MLNLLLILLNILVILEVNKCFCNDDSKVEPREEFGTVEERKRKAKKDFENLKSQCHDSEDNLIPCLMKAYLTAYKLIPAKFCEPDDQNCLNMVKLFDDRCSQKAEECLILDSVDLVELSDGHVYVPDLVQVEISNFVFRKSGAYKSCEWPSYTCVGECNCHCDSKSVELVYKRDFKAFVKLLTEKNAERLGLNDDSDLETLNIFLYRLLLYYT</sequence>